<gene>
    <name evidence="7" type="ORF">SUNI508_13534</name>
</gene>
<dbReference type="PANTHER" id="PTHR31465:SF9">
    <property type="entry name" value="SPHINGOID LONG-CHAIN BASE TRANSPORTER RSB1"/>
    <property type="match status" value="1"/>
</dbReference>
<evidence type="ECO:0000256" key="6">
    <source>
        <dbReference type="SAM" id="Phobius"/>
    </source>
</evidence>
<dbReference type="PANTHER" id="PTHR31465">
    <property type="entry name" value="PROTEIN RTA1-RELATED"/>
    <property type="match status" value="1"/>
</dbReference>
<feature type="region of interest" description="Disordered" evidence="5">
    <location>
        <begin position="311"/>
        <end position="352"/>
    </location>
</feature>
<accession>A0ABR2VCW5</accession>
<keyword evidence="3 6" id="KW-1133">Transmembrane helix</keyword>
<feature type="transmembrane region" description="Helical" evidence="6">
    <location>
        <begin position="249"/>
        <end position="268"/>
    </location>
</feature>
<reference evidence="7 8" key="1">
    <citation type="journal article" date="2024" name="J. Plant Pathol.">
        <title>Sequence and assembly of the genome of Seiridium unicorne, isolate CBS 538.82, causal agent of cypress canker disease.</title>
        <authorList>
            <person name="Scali E."/>
            <person name="Rocca G.D."/>
            <person name="Danti R."/>
            <person name="Garbelotto M."/>
            <person name="Barberini S."/>
            <person name="Baroncelli R."/>
            <person name="Emiliani G."/>
        </authorList>
    </citation>
    <scope>NUCLEOTIDE SEQUENCE [LARGE SCALE GENOMIC DNA]</scope>
    <source>
        <strain evidence="7 8">BM-138-508</strain>
    </source>
</reference>
<keyword evidence="2 6" id="KW-0812">Transmembrane</keyword>
<feature type="transmembrane region" description="Helical" evidence="6">
    <location>
        <begin position="86"/>
        <end position="107"/>
    </location>
</feature>
<dbReference type="Proteomes" id="UP001408356">
    <property type="component" value="Unassembled WGS sequence"/>
</dbReference>
<evidence type="ECO:0000256" key="3">
    <source>
        <dbReference type="ARBA" id="ARBA00022989"/>
    </source>
</evidence>
<evidence type="ECO:0000256" key="2">
    <source>
        <dbReference type="ARBA" id="ARBA00022692"/>
    </source>
</evidence>
<evidence type="ECO:0000256" key="1">
    <source>
        <dbReference type="ARBA" id="ARBA00004141"/>
    </source>
</evidence>
<dbReference type="InterPro" id="IPR007568">
    <property type="entry name" value="RTA1"/>
</dbReference>
<feature type="region of interest" description="Disordered" evidence="5">
    <location>
        <begin position="274"/>
        <end position="293"/>
    </location>
</feature>
<name>A0ABR2VCW5_9PEZI</name>
<dbReference type="Pfam" id="PF04479">
    <property type="entry name" value="RTA1"/>
    <property type="match status" value="1"/>
</dbReference>
<organism evidence="7 8">
    <name type="scientific">Seiridium unicorne</name>
    <dbReference type="NCBI Taxonomy" id="138068"/>
    <lineage>
        <taxon>Eukaryota</taxon>
        <taxon>Fungi</taxon>
        <taxon>Dikarya</taxon>
        <taxon>Ascomycota</taxon>
        <taxon>Pezizomycotina</taxon>
        <taxon>Sordariomycetes</taxon>
        <taxon>Xylariomycetidae</taxon>
        <taxon>Amphisphaeriales</taxon>
        <taxon>Sporocadaceae</taxon>
        <taxon>Seiridium</taxon>
    </lineage>
</organism>
<comment type="caution">
    <text evidence="7">The sequence shown here is derived from an EMBL/GenBank/DDBJ whole genome shotgun (WGS) entry which is preliminary data.</text>
</comment>
<protein>
    <submittedName>
        <fullName evidence="7">RTA1 like protein-domain-containing protein</fullName>
    </submittedName>
</protein>
<evidence type="ECO:0000313" key="8">
    <source>
        <dbReference type="Proteomes" id="UP001408356"/>
    </source>
</evidence>
<dbReference type="EMBL" id="JARVKF010000034">
    <property type="protein sequence ID" value="KAK9424689.1"/>
    <property type="molecule type" value="Genomic_DNA"/>
</dbReference>
<feature type="compositionally biased region" description="Polar residues" evidence="5">
    <location>
        <begin position="313"/>
        <end position="334"/>
    </location>
</feature>
<evidence type="ECO:0000256" key="5">
    <source>
        <dbReference type="SAM" id="MobiDB-lite"/>
    </source>
</evidence>
<keyword evidence="4 6" id="KW-0472">Membrane</keyword>
<feature type="transmembrane region" description="Helical" evidence="6">
    <location>
        <begin position="51"/>
        <end position="74"/>
    </location>
</feature>
<feature type="transmembrane region" description="Helical" evidence="6">
    <location>
        <begin position="128"/>
        <end position="151"/>
    </location>
</feature>
<feature type="transmembrane region" description="Helical" evidence="6">
    <location>
        <begin position="24"/>
        <end position="44"/>
    </location>
</feature>
<keyword evidence="8" id="KW-1185">Reference proteome</keyword>
<evidence type="ECO:0000256" key="4">
    <source>
        <dbReference type="ARBA" id="ARBA00023136"/>
    </source>
</evidence>
<evidence type="ECO:0000313" key="7">
    <source>
        <dbReference type="EMBL" id="KAK9424689.1"/>
    </source>
</evidence>
<sequence>MVSSGDCGTDSCSYGGFLQYEPSLAGNVVLLAFFAILIPIAIFLGIRYHSLIFSATLVTGLLLEVVGYIGRVLLTSSTNAYKAEFVLSQLGTILAPTVISLAVFRLMPRVVAAYGEQYRAWRPTWHNVVFYAFTTICFVLQAIGVLLSIVPDDSTLDDIGTRLLVAGLAIQVSSLFIFTLLGVRFALAVRQRKGALDPSGLMVYNTLRFKSFLTALTVATLLLVIRTIYRMIAIAEGLFSSLAQNETLFLVLDGVLVLVVVALLLASFPGRMLGSSRSDSTIHSRRTSQKITNRPAPIQLERASYVLHHNRTSMKSNATTSPKNTYSPKTSPRRSNVAPPTRRNMVDHEQLW</sequence>
<proteinExistence type="predicted"/>
<comment type="subcellular location">
    <subcellularLocation>
        <location evidence="1">Membrane</location>
        <topology evidence="1">Multi-pass membrane protein</topology>
    </subcellularLocation>
</comment>
<feature type="transmembrane region" description="Helical" evidence="6">
    <location>
        <begin position="163"/>
        <end position="187"/>
    </location>
</feature>
<feature type="transmembrane region" description="Helical" evidence="6">
    <location>
        <begin position="207"/>
        <end position="229"/>
    </location>
</feature>